<dbReference type="InterPro" id="IPR019859">
    <property type="entry name" value="Motility-assoc_prot_GldM"/>
</dbReference>
<dbReference type="InterPro" id="IPR022719">
    <property type="entry name" value="Motility-assoc_prot_GldM_C"/>
</dbReference>
<dbReference type="InterPro" id="IPR048405">
    <property type="entry name" value="GldM_Ig-like-1"/>
</dbReference>
<comment type="caution">
    <text evidence="6">The sequence shown here is derived from an EMBL/GenBank/DDBJ whole genome shotgun (WGS) entry which is preliminary data.</text>
</comment>
<evidence type="ECO:0000313" key="6">
    <source>
        <dbReference type="EMBL" id="OXB00466.1"/>
    </source>
</evidence>
<keyword evidence="1" id="KW-0812">Transmembrane</keyword>
<dbReference type="InterPro" id="IPR022720">
    <property type="entry name" value="Motility-assoc_prot_GldM_N"/>
</dbReference>
<dbReference type="Pfam" id="PF12081">
    <property type="entry name" value="GldM_1st"/>
    <property type="match status" value="1"/>
</dbReference>
<evidence type="ECO:0000256" key="1">
    <source>
        <dbReference type="SAM" id="Phobius"/>
    </source>
</evidence>
<dbReference type="Proteomes" id="UP000198336">
    <property type="component" value="Unassembled WGS sequence"/>
</dbReference>
<gene>
    <name evidence="6" type="ORF">B0A75_09145</name>
</gene>
<dbReference type="RefSeq" id="WP_089053982.1">
    <property type="nucleotide sequence ID" value="NZ_MUHA01000010.1"/>
</dbReference>
<evidence type="ECO:0000259" key="4">
    <source>
        <dbReference type="Pfam" id="PF21601"/>
    </source>
</evidence>
<sequence>MAGGKLTPRQKMINLMYLVFIAMLAMNVSKEVISAFGLMNEKFEGSNKSSIETNASLLTALDQKAAEAKGEFAVAAETAHKVEVISKDFYGYIATLKTQAVKGFEVDKATGKMPYESMDRGDNIDDWFTGDGYTKKGTEIIAKIEKYKSDIKAALGTDKKYAAIISEVEKKFDVSDVKNKDGIKEKYLAYHFKGFPAIASAAKLSAWQNDVQKVEADVYNSALGKAAVAAASYSNYKAIVVLNKGAYFQGEKVVGKVVLGRYDDNTKPTSFTLNGRPGNIVNGQAVVEMTAGSVGEQNITGQFTFIEDGKTIPLKFEQPYVVVPRPNSATISADKMNVVYRGVVNPISVSFAGVDANKIVASAPGLASAGKPGKYNMSPGQGTEATISVTGTLPNGDKVTDKKTFRIKGIPGPTGTIRGEMGVVKGPKSNLEIATIGAKLLDFDFEVGLDVVGFNMKIAGQPTVVVSGNRLNAQCKQVLSRAGKGDQVTISEIKTKLVGAGSYLLPRTAPVIYEIQ</sequence>
<dbReference type="Pfam" id="PF12080">
    <property type="entry name" value="GldM_4th"/>
    <property type="match status" value="1"/>
</dbReference>
<feature type="domain" description="Gliding motility-associated protein GldM first immunoglobulin-like" evidence="4">
    <location>
        <begin position="229"/>
        <end position="324"/>
    </location>
</feature>
<keyword evidence="1" id="KW-1133">Transmembrane helix</keyword>
<feature type="domain" description="Gliding motility-associated protein GldM C-terminal" evidence="2">
    <location>
        <begin position="411"/>
        <end position="499"/>
    </location>
</feature>
<organism evidence="6 7">
    <name type="scientific">Flavobacterium oncorhynchi</name>
    <dbReference type="NCBI Taxonomy" id="728056"/>
    <lineage>
        <taxon>Bacteria</taxon>
        <taxon>Pseudomonadati</taxon>
        <taxon>Bacteroidota</taxon>
        <taxon>Flavobacteriia</taxon>
        <taxon>Flavobacteriales</taxon>
        <taxon>Flavobacteriaceae</taxon>
        <taxon>Flavobacterium</taxon>
    </lineage>
</organism>
<name>A0A226I1X6_9FLAO</name>
<dbReference type="EMBL" id="MUHA01000010">
    <property type="protein sequence ID" value="OXB00466.1"/>
    <property type="molecule type" value="Genomic_DNA"/>
</dbReference>
<dbReference type="AlphaFoldDB" id="A0A226I1X6"/>
<dbReference type="Pfam" id="PF21601">
    <property type="entry name" value="GldM_2nd"/>
    <property type="match status" value="1"/>
</dbReference>
<dbReference type="InterPro" id="IPR048406">
    <property type="entry name" value="GldM_Ig-like-2"/>
</dbReference>
<proteinExistence type="predicted"/>
<dbReference type="Pfam" id="PF21602">
    <property type="entry name" value="GldM_3rd"/>
    <property type="match status" value="1"/>
</dbReference>
<feature type="domain" description="Gliding motility-associated protein GldM second immunoglobulin-like" evidence="5">
    <location>
        <begin position="328"/>
        <end position="408"/>
    </location>
</feature>
<reference evidence="6 7" key="1">
    <citation type="submission" date="2016-11" db="EMBL/GenBank/DDBJ databases">
        <title>Whole genomes of Flavobacteriaceae.</title>
        <authorList>
            <person name="Stine C."/>
            <person name="Li C."/>
            <person name="Tadesse D."/>
        </authorList>
    </citation>
    <scope>NUCLEOTIDE SEQUENCE [LARGE SCALE GENOMIC DNA]</scope>
    <source>
        <strain evidence="6 7">CCUG 59446</strain>
    </source>
</reference>
<feature type="transmembrane region" description="Helical" evidence="1">
    <location>
        <begin position="12"/>
        <end position="29"/>
    </location>
</feature>
<evidence type="ECO:0000259" key="3">
    <source>
        <dbReference type="Pfam" id="PF12081"/>
    </source>
</evidence>
<keyword evidence="1" id="KW-0472">Membrane</keyword>
<accession>A0A226I1X6</accession>
<protein>
    <submittedName>
        <fullName evidence="6">Gliding motility protein GldM</fullName>
    </submittedName>
</protein>
<evidence type="ECO:0000313" key="7">
    <source>
        <dbReference type="Proteomes" id="UP000198336"/>
    </source>
</evidence>
<evidence type="ECO:0000259" key="2">
    <source>
        <dbReference type="Pfam" id="PF12080"/>
    </source>
</evidence>
<feature type="domain" description="Gliding motility-associated protein GldM N-terminal" evidence="3">
    <location>
        <begin position="31"/>
        <end position="224"/>
    </location>
</feature>
<keyword evidence="7" id="KW-1185">Reference proteome</keyword>
<dbReference type="NCBIfam" id="TIGR03517">
    <property type="entry name" value="GldM_gliding"/>
    <property type="match status" value="1"/>
</dbReference>
<evidence type="ECO:0000259" key="5">
    <source>
        <dbReference type="Pfam" id="PF21602"/>
    </source>
</evidence>